<sequence>MSKGICDYGRYNEDPEHVGCPRAKTSETPCIARDGSTALADDNKCVGCDKRPSALLKELRLAGAIQYPDPPQPTAAADKLRDVVREVTAPSSS</sequence>
<protein>
    <submittedName>
        <fullName evidence="1">Uncharacterized protein</fullName>
    </submittedName>
</protein>
<dbReference type="Proteomes" id="UP000547444">
    <property type="component" value="Unassembled WGS sequence"/>
</dbReference>
<reference evidence="1 2" key="1">
    <citation type="submission" date="2020-03" db="EMBL/GenBank/DDBJ databases">
        <title>Sequencing the genomes of 1000 actinobacteria strains.</title>
        <authorList>
            <person name="Klenk H.-P."/>
        </authorList>
    </citation>
    <scope>NUCLEOTIDE SEQUENCE [LARGE SCALE GENOMIC DNA]</scope>
    <source>
        <strain evidence="1 2">DSM 44556</strain>
    </source>
</reference>
<name>A0A7X5ZG49_9MYCO</name>
<proteinExistence type="predicted"/>
<dbReference type="RefSeq" id="WP_167164623.1">
    <property type="nucleotide sequence ID" value="NZ_JAANOW010000005.1"/>
</dbReference>
<comment type="caution">
    <text evidence="1">The sequence shown here is derived from an EMBL/GenBank/DDBJ whole genome shotgun (WGS) entry which is preliminary data.</text>
</comment>
<evidence type="ECO:0000313" key="1">
    <source>
        <dbReference type="EMBL" id="NIH98921.1"/>
    </source>
</evidence>
<gene>
    <name evidence="1" type="ORF">FHU31_005945</name>
</gene>
<evidence type="ECO:0000313" key="2">
    <source>
        <dbReference type="Proteomes" id="UP000547444"/>
    </source>
</evidence>
<accession>A0A7X5ZG49</accession>
<organism evidence="1 2">
    <name type="scientific">Mycolicibacterium fluoranthenivorans</name>
    <dbReference type="NCBI Taxonomy" id="258505"/>
    <lineage>
        <taxon>Bacteria</taxon>
        <taxon>Bacillati</taxon>
        <taxon>Actinomycetota</taxon>
        <taxon>Actinomycetes</taxon>
        <taxon>Mycobacteriales</taxon>
        <taxon>Mycobacteriaceae</taxon>
        <taxon>Mycolicibacterium</taxon>
    </lineage>
</organism>
<dbReference type="EMBL" id="JAANOW010000005">
    <property type="protein sequence ID" value="NIH98921.1"/>
    <property type="molecule type" value="Genomic_DNA"/>
</dbReference>
<dbReference type="AlphaFoldDB" id="A0A7X5ZG49"/>
<keyword evidence="2" id="KW-1185">Reference proteome</keyword>